<dbReference type="AlphaFoldDB" id="D2RDN5"/>
<dbReference type="HOGENOM" id="CLU_115769_0_1_2"/>
<dbReference type="PaxDb" id="572546-Arcpr_1176"/>
<dbReference type="eggNOG" id="arCOG00717">
    <property type="taxonomic scope" value="Archaea"/>
</dbReference>
<dbReference type="RefSeq" id="WP_012940565.1">
    <property type="nucleotide sequence ID" value="NC_013741.1"/>
</dbReference>
<dbReference type="PANTHER" id="PTHR39550">
    <property type="entry name" value="SLL0658 PROTEIN"/>
    <property type="match status" value="1"/>
</dbReference>
<name>D2RDN5_ARCPA</name>
<dbReference type="InterPro" id="IPR021799">
    <property type="entry name" value="PIN-like_prokaryotic"/>
</dbReference>
<accession>D2RDN5</accession>
<dbReference type="Pfam" id="PF11848">
    <property type="entry name" value="DUF3368"/>
    <property type="match status" value="1"/>
</dbReference>
<dbReference type="STRING" id="572546.Arcpr_1176"/>
<dbReference type="Proteomes" id="UP000001901">
    <property type="component" value="Chromosome"/>
</dbReference>
<evidence type="ECO:0000313" key="2">
    <source>
        <dbReference type="Proteomes" id="UP000001901"/>
    </source>
</evidence>
<gene>
    <name evidence="1" type="ordered locus">Arcpr_1176</name>
</gene>
<dbReference type="GeneID" id="8739858"/>
<keyword evidence="2" id="KW-1185">Reference proteome</keyword>
<organism evidence="1 2">
    <name type="scientific">Archaeoglobus profundus (strain DSM 5631 / JCM 9629 / NBRC 100127 / Av18)</name>
    <dbReference type="NCBI Taxonomy" id="572546"/>
    <lineage>
        <taxon>Archaea</taxon>
        <taxon>Methanobacteriati</taxon>
        <taxon>Methanobacteriota</taxon>
        <taxon>Archaeoglobi</taxon>
        <taxon>Archaeoglobales</taxon>
        <taxon>Archaeoglobaceae</taxon>
        <taxon>Archaeoglobus</taxon>
    </lineage>
</organism>
<dbReference type="PANTHER" id="PTHR39550:SF1">
    <property type="entry name" value="SLL0658 PROTEIN"/>
    <property type="match status" value="1"/>
</dbReference>
<dbReference type="KEGG" id="apo:Arcpr_1176"/>
<dbReference type="OrthoDB" id="323844at2157"/>
<dbReference type="EMBL" id="CP001857">
    <property type="protein sequence ID" value="ADB58229.1"/>
    <property type="molecule type" value="Genomic_DNA"/>
</dbReference>
<reference evidence="1 2" key="1">
    <citation type="journal article" date="2010" name="Stand. Genomic Sci.">
        <title>Complete genome sequence of Archaeoglobus profundus type strain (AV18).</title>
        <authorList>
            <person name="von Jan M."/>
            <person name="Lapidus A."/>
            <person name="Del Rio T.G."/>
            <person name="Copeland A."/>
            <person name="Tice H."/>
            <person name="Cheng J.F."/>
            <person name="Lucas S."/>
            <person name="Chen F."/>
            <person name="Nolan M."/>
            <person name="Goodwin L."/>
            <person name="Han C."/>
            <person name="Pitluck S."/>
            <person name="Liolios K."/>
            <person name="Ivanova N."/>
            <person name="Mavromatis K."/>
            <person name="Ovchinnikova G."/>
            <person name="Chertkov O."/>
            <person name="Pati A."/>
            <person name="Chen A."/>
            <person name="Palaniappan K."/>
            <person name="Land M."/>
            <person name="Hauser L."/>
            <person name="Chang Y.J."/>
            <person name="Jeffries C.D."/>
            <person name="Saunders E."/>
            <person name="Brettin T."/>
            <person name="Detter J.C."/>
            <person name="Chain P."/>
            <person name="Eichinger K."/>
            <person name="Huber H."/>
            <person name="Spring S."/>
            <person name="Rohde M."/>
            <person name="Goker M."/>
            <person name="Wirth R."/>
            <person name="Woyke T."/>
            <person name="Bristow J."/>
            <person name="Eisen J.A."/>
            <person name="Markowitz V."/>
            <person name="Hugenholtz P."/>
            <person name="Kyrpides N.C."/>
            <person name="Klenk H.P."/>
        </authorList>
    </citation>
    <scope>NUCLEOTIDE SEQUENCE [LARGE SCALE GENOMIC DNA]</scope>
    <source>
        <strain evidence="2">DSM 5631 / JCM 9629 / NBRC 100127 / Av18</strain>
    </source>
</reference>
<proteinExistence type="predicted"/>
<evidence type="ECO:0000313" key="1">
    <source>
        <dbReference type="EMBL" id="ADB58229.1"/>
    </source>
</evidence>
<sequence>MPVVNSSPLIYLGKVGKLYLLRELYGSLKIPSAVYREVVIKGEEKEFEDALRVRAEIGKFLFVHEPKVETVNSIKEHLKKLNFRLSLGEIECIALCLDTNDRIFLSDDDDAKKFAKMYGIDGKGTIYILLKSYKEGILSKRECIETFESIVKKGFWVNAEVANLFYRTLDRISNP</sequence>
<protein>
    <submittedName>
        <fullName evidence="1">Nucleic acid-binding protein contains PIN domain-like protein</fullName>
    </submittedName>
</protein>